<dbReference type="GO" id="GO:0016020">
    <property type="term" value="C:membrane"/>
    <property type="evidence" value="ECO:0007669"/>
    <property type="project" value="UniProtKB-SubCell"/>
</dbReference>
<feature type="transmembrane region" description="Helical" evidence="5">
    <location>
        <begin position="43"/>
        <end position="64"/>
    </location>
</feature>
<keyword evidence="4 5" id="KW-0472">Membrane</keyword>
<feature type="transmembrane region" description="Helical" evidence="5">
    <location>
        <begin position="267"/>
        <end position="286"/>
    </location>
</feature>
<dbReference type="Pfam" id="PF04932">
    <property type="entry name" value="Wzy_C"/>
    <property type="match status" value="1"/>
</dbReference>
<accession>A0A3B0WQJ9</accession>
<dbReference type="PANTHER" id="PTHR37422:SF23">
    <property type="entry name" value="TEICHURONIC ACID BIOSYNTHESIS PROTEIN TUAE"/>
    <property type="match status" value="1"/>
</dbReference>
<evidence type="ECO:0000313" key="7">
    <source>
        <dbReference type="EMBL" id="VAW46526.1"/>
    </source>
</evidence>
<evidence type="ECO:0000256" key="1">
    <source>
        <dbReference type="ARBA" id="ARBA00004141"/>
    </source>
</evidence>
<evidence type="ECO:0000256" key="4">
    <source>
        <dbReference type="ARBA" id="ARBA00023136"/>
    </source>
</evidence>
<feature type="transmembrane region" description="Helical" evidence="5">
    <location>
        <begin position="242"/>
        <end position="261"/>
    </location>
</feature>
<feature type="transmembrane region" description="Helical" evidence="5">
    <location>
        <begin position="127"/>
        <end position="148"/>
    </location>
</feature>
<feature type="transmembrane region" description="Helical" evidence="5">
    <location>
        <begin position="307"/>
        <end position="327"/>
    </location>
</feature>
<keyword evidence="3 5" id="KW-1133">Transmembrane helix</keyword>
<gene>
    <name evidence="7" type="ORF">MNBD_GAMMA03-1250</name>
</gene>
<dbReference type="InterPro" id="IPR007016">
    <property type="entry name" value="O-antigen_ligase-rel_domated"/>
</dbReference>
<dbReference type="EMBL" id="UOFC01000105">
    <property type="protein sequence ID" value="VAW46526.1"/>
    <property type="molecule type" value="Genomic_DNA"/>
</dbReference>
<feature type="transmembrane region" description="Helical" evidence="5">
    <location>
        <begin position="439"/>
        <end position="460"/>
    </location>
</feature>
<feature type="transmembrane region" description="Helical" evidence="5">
    <location>
        <begin position="466"/>
        <end position="486"/>
    </location>
</feature>
<feature type="transmembrane region" description="Helical" evidence="5">
    <location>
        <begin position="155"/>
        <end position="175"/>
    </location>
</feature>
<comment type="subcellular location">
    <subcellularLocation>
        <location evidence="1">Membrane</location>
        <topology evidence="1">Multi-pass membrane protein</topology>
    </subcellularLocation>
</comment>
<feature type="domain" description="O-antigen ligase-related" evidence="6">
    <location>
        <begin position="252"/>
        <end position="419"/>
    </location>
</feature>
<evidence type="ECO:0000259" key="6">
    <source>
        <dbReference type="Pfam" id="PF04932"/>
    </source>
</evidence>
<dbReference type="AlphaFoldDB" id="A0A3B0WQJ9"/>
<proteinExistence type="predicted"/>
<protein>
    <recommendedName>
        <fullName evidence="6">O-antigen ligase-related domain-containing protein</fullName>
    </recommendedName>
</protein>
<organism evidence="7">
    <name type="scientific">hydrothermal vent metagenome</name>
    <dbReference type="NCBI Taxonomy" id="652676"/>
    <lineage>
        <taxon>unclassified sequences</taxon>
        <taxon>metagenomes</taxon>
        <taxon>ecological metagenomes</taxon>
    </lineage>
</organism>
<reference evidence="7" key="1">
    <citation type="submission" date="2018-06" db="EMBL/GenBank/DDBJ databases">
        <authorList>
            <person name="Zhirakovskaya E."/>
        </authorList>
    </citation>
    <scope>NUCLEOTIDE SEQUENCE</scope>
</reference>
<dbReference type="InterPro" id="IPR051533">
    <property type="entry name" value="WaaL-like"/>
</dbReference>
<keyword evidence="2 5" id="KW-0812">Transmembrane</keyword>
<feature type="transmembrane region" description="Helical" evidence="5">
    <location>
        <begin position="410"/>
        <end position="432"/>
    </location>
</feature>
<feature type="transmembrane region" description="Helical" evidence="5">
    <location>
        <begin position="204"/>
        <end position="222"/>
    </location>
</feature>
<sequence length="496" mass="56253">MYLNKNQSGNKRQKFFFTIFCLIILINPLPLGSNRAWAWSFEAMLATGLLIVMVSCSLFSSECISWHRIKQMKTELLLIAAWFFVNILYVIPLPVSLLNFISPNVASAYAGLGLAYGYLSLDVYASYQIFMLSMYYFILFVLGVVLVNSRWRIKFILFLFIFLGVFESIYGMYLVSVGQTGTLVQVTTVSTVNASGTFINKNHLVAFLSMSFILGLALRLILSSKSEDLSHVNLKIRVIQFIGQPMRSLDFCLFLILAGIWSTHSRAGLASFILAILFLYLFLFFSSKIKKYSKKSNKISSTEKKSSHYKAIVLVFALSIVLLIFVADDLNYVLNTLGKNSQDSVAQHIQSSAQGRLLAFNQVVDNFPLYWFSGVGPGAYQVFFVNHRTLEQTAYFDHAHNDYLEFVVEYGLFSLVLLILLLVFLYRIFIFIFKTRSAFYNVLGICVVSSMIYMLLHANMDFNARIPANVVTIIVALSVIYGKIVMSNVNKSNNYR</sequence>
<feature type="transmembrane region" description="Helical" evidence="5">
    <location>
        <begin position="76"/>
        <end position="95"/>
    </location>
</feature>
<dbReference type="PANTHER" id="PTHR37422">
    <property type="entry name" value="TEICHURONIC ACID BIOSYNTHESIS PROTEIN TUAE"/>
    <property type="match status" value="1"/>
</dbReference>
<name>A0A3B0WQJ9_9ZZZZ</name>
<feature type="transmembrane region" description="Helical" evidence="5">
    <location>
        <begin position="15"/>
        <end position="31"/>
    </location>
</feature>
<evidence type="ECO:0000256" key="2">
    <source>
        <dbReference type="ARBA" id="ARBA00022692"/>
    </source>
</evidence>
<evidence type="ECO:0000256" key="5">
    <source>
        <dbReference type="SAM" id="Phobius"/>
    </source>
</evidence>
<evidence type="ECO:0000256" key="3">
    <source>
        <dbReference type="ARBA" id="ARBA00022989"/>
    </source>
</evidence>